<dbReference type="InterPro" id="IPR011993">
    <property type="entry name" value="PH-like_dom_sf"/>
</dbReference>
<dbReference type="Gene3D" id="2.30.29.30">
    <property type="entry name" value="Pleckstrin-homology domain (PH domain)/Phosphotyrosine-binding domain (PTB)"/>
    <property type="match status" value="1"/>
</dbReference>
<protein>
    <submittedName>
        <fullName evidence="5">Rhotekin 2</fullName>
    </submittedName>
</protein>
<accession>H3B4J5</accession>
<evidence type="ECO:0000256" key="1">
    <source>
        <dbReference type="PROSITE-ProRule" id="PRU01207"/>
    </source>
</evidence>
<evidence type="ECO:0000259" key="3">
    <source>
        <dbReference type="PROSITE" id="PS50003"/>
    </source>
</evidence>
<dbReference type="InterPro" id="IPR011072">
    <property type="entry name" value="HR1_rho-bd"/>
</dbReference>
<feature type="domain" description="PH" evidence="3">
    <location>
        <begin position="268"/>
        <end position="375"/>
    </location>
</feature>
<dbReference type="InterPro" id="IPR051364">
    <property type="entry name" value="Cytokinesis/Rho-signaling"/>
</dbReference>
<dbReference type="EMBL" id="AFYH01087395">
    <property type="status" value="NOT_ANNOTATED_CDS"/>
    <property type="molecule type" value="Genomic_DNA"/>
</dbReference>
<dbReference type="eggNOG" id="ENOG502QRWR">
    <property type="taxonomic scope" value="Eukaryota"/>
</dbReference>
<dbReference type="Ensembl" id="ENSLACT00000016934.1">
    <property type="protein sequence ID" value="ENSLACP00000016816.1"/>
    <property type="gene ID" value="ENSLACG00000014812.1"/>
</dbReference>
<dbReference type="InParanoid" id="H3B4J5"/>
<dbReference type="Pfam" id="PF08174">
    <property type="entry name" value="Anillin"/>
    <property type="match status" value="1"/>
</dbReference>
<dbReference type="Pfam" id="PF00169">
    <property type="entry name" value="PH"/>
    <property type="match status" value="1"/>
</dbReference>
<evidence type="ECO:0000256" key="2">
    <source>
        <dbReference type="SAM" id="MobiDB-lite"/>
    </source>
</evidence>
<dbReference type="SMART" id="SM00742">
    <property type="entry name" value="Hr1"/>
    <property type="match status" value="1"/>
</dbReference>
<dbReference type="PROSITE" id="PS51860">
    <property type="entry name" value="REM_1"/>
    <property type="match status" value="1"/>
</dbReference>
<dbReference type="OMA" id="GNHKMVI"/>
<feature type="region of interest" description="Disordered" evidence="2">
    <location>
        <begin position="468"/>
        <end position="601"/>
    </location>
</feature>
<name>H3B4J5_LATCH</name>
<dbReference type="GO" id="GO:0007165">
    <property type="term" value="P:signal transduction"/>
    <property type="evidence" value="ECO:0007669"/>
    <property type="project" value="InterPro"/>
</dbReference>
<feature type="domain" description="REM-1" evidence="4">
    <location>
        <begin position="1"/>
        <end position="61"/>
    </location>
</feature>
<feature type="compositionally biased region" description="Polar residues" evidence="2">
    <location>
        <begin position="525"/>
        <end position="538"/>
    </location>
</feature>
<evidence type="ECO:0000313" key="6">
    <source>
        <dbReference type="Proteomes" id="UP000008672"/>
    </source>
</evidence>
<dbReference type="SMART" id="SM00233">
    <property type="entry name" value="PH"/>
    <property type="match status" value="1"/>
</dbReference>
<gene>
    <name evidence="5" type="primary">RTKN2</name>
</gene>
<evidence type="ECO:0000259" key="4">
    <source>
        <dbReference type="PROSITE" id="PS51860"/>
    </source>
</evidence>
<dbReference type="PANTHER" id="PTHR21538">
    <property type="entry name" value="ANILLIN/RHOTEKIN RTKN"/>
    <property type="match status" value="1"/>
</dbReference>
<organism evidence="5 6">
    <name type="scientific">Latimeria chalumnae</name>
    <name type="common">Coelacanth</name>
    <dbReference type="NCBI Taxonomy" id="7897"/>
    <lineage>
        <taxon>Eukaryota</taxon>
        <taxon>Metazoa</taxon>
        <taxon>Chordata</taxon>
        <taxon>Craniata</taxon>
        <taxon>Vertebrata</taxon>
        <taxon>Euteleostomi</taxon>
        <taxon>Coelacanthiformes</taxon>
        <taxon>Coelacanthidae</taxon>
        <taxon>Latimeria</taxon>
    </lineage>
</organism>
<dbReference type="AlphaFoldDB" id="H3B4J5"/>
<evidence type="ECO:0000313" key="5">
    <source>
        <dbReference type="Ensembl" id="ENSLACP00000016816.1"/>
    </source>
</evidence>
<dbReference type="FunCoup" id="H3B4J5">
    <property type="interactions" value="2223"/>
</dbReference>
<dbReference type="GeneTree" id="ENSGT00940000157470"/>
<dbReference type="PROSITE" id="PS50003">
    <property type="entry name" value="PH_DOMAIN"/>
    <property type="match status" value="1"/>
</dbReference>
<dbReference type="GO" id="GO:0030097">
    <property type="term" value="P:hemopoiesis"/>
    <property type="evidence" value="ECO:0007669"/>
    <property type="project" value="TreeGrafter"/>
</dbReference>
<dbReference type="HOGENOM" id="CLU_025066_1_0_1"/>
<dbReference type="STRING" id="7897.ENSLACP00000016816"/>
<dbReference type="InterPro" id="IPR012966">
    <property type="entry name" value="AHD"/>
</dbReference>
<reference evidence="5" key="3">
    <citation type="submission" date="2025-09" db="UniProtKB">
        <authorList>
            <consortium name="Ensembl"/>
        </authorList>
    </citation>
    <scope>IDENTIFICATION</scope>
</reference>
<keyword evidence="6" id="KW-1185">Reference proteome</keyword>
<dbReference type="SUPFAM" id="SSF50729">
    <property type="entry name" value="PH domain-like"/>
    <property type="match status" value="1"/>
</dbReference>
<reference evidence="5" key="2">
    <citation type="submission" date="2025-08" db="UniProtKB">
        <authorList>
            <consortium name="Ensembl"/>
        </authorList>
    </citation>
    <scope>IDENTIFICATION</scope>
</reference>
<dbReference type="Bgee" id="ENSLACG00000014812">
    <property type="expression patterns" value="Expressed in pelvic fin"/>
</dbReference>
<dbReference type="PANTHER" id="PTHR21538:SF21">
    <property type="entry name" value="RHOTEKIN-2"/>
    <property type="match status" value="1"/>
</dbReference>
<feature type="compositionally biased region" description="Polar residues" evidence="2">
    <location>
        <begin position="468"/>
        <end position="482"/>
    </location>
</feature>
<feature type="compositionally biased region" description="Basic and acidic residues" evidence="2">
    <location>
        <begin position="511"/>
        <end position="524"/>
    </location>
</feature>
<dbReference type="InterPro" id="IPR001849">
    <property type="entry name" value="PH_domain"/>
</dbReference>
<dbReference type="EMBL" id="AFYH01087394">
    <property type="status" value="NOT_ANNOTATED_CDS"/>
    <property type="molecule type" value="Genomic_DNA"/>
</dbReference>
<dbReference type="Proteomes" id="UP000008672">
    <property type="component" value="Unassembled WGS sequence"/>
</dbReference>
<sequence>DCNIQEKIDFEVRMQEGIRKLLAASTQKEQVLNAAKNLRTCNTRISTYMAELQKRKELQITNKVARRSSEAGTKERLACGGKVAISDIRIPLMWKDSDHFNSKGRSQRVAVFCMLSIGTEVFDTEMAIVDKTVTDICFEALTIFYEARSDFDLKLEVYSCCLEEEPSLTNTPKKLAKKLTTSMGRSSGKKFSSILDGEDPYLFLQSNPVAMGAKYHMLAHATLTLESVENGFRTHSLTVTAGEDSSYWLPLYGSVCCRLVAQPVCMTKDMMTGFLNQQELNLNEISWGRIYLFLKLARDDCASSLYELKSKIEQLMLEASVKETRVRAVSKDSKKRTHSFSIVNPVAGEAVTHILMAESREELQLWMEAFWQHFYDISQWKHCCKELMKIEIMSPRKPPLFLTKEAASVYHDMSIDSPAKIESITDIIHNRIEDTDGQFLIGQTDETAAPPWEALFDGAHPIVVQKNILSPGQNDDNCSPINKTAKKRRAPPPPPDKLPYKAVVSSNMNPSEKENLEKSAESRCKTSSFDSKLSSIMQQLHRPVAPPRGQLSGTKKSSNESNNPSSSDVNAKLHRPVPVPRQRRKSIKEKLNPRSWLLSQV</sequence>
<keyword evidence="1" id="KW-0175">Coiled coil</keyword>
<reference evidence="6" key="1">
    <citation type="submission" date="2011-08" db="EMBL/GenBank/DDBJ databases">
        <title>The draft genome of Latimeria chalumnae.</title>
        <authorList>
            <person name="Di Palma F."/>
            <person name="Alfoldi J."/>
            <person name="Johnson J."/>
            <person name="Berlin A."/>
            <person name="Gnerre S."/>
            <person name="Jaffe D."/>
            <person name="MacCallum I."/>
            <person name="Young S."/>
            <person name="Walker B.J."/>
            <person name="Lander E."/>
            <person name="Lindblad-Toh K."/>
        </authorList>
    </citation>
    <scope>NUCLEOTIDE SEQUENCE [LARGE SCALE GENOMIC DNA]</scope>
    <source>
        <strain evidence="6">Wild caught</strain>
    </source>
</reference>
<dbReference type="GO" id="GO:0008284">
    <property type="term" value="P:positive regulation of cell population proliferation"/>
    <property type="evidence" value="ECO:0007669"/>
    <property type="project" value="TreeGrafter"/>
</dbReference>
<proteinExistence type="predicted"/>
<dbReference type="EMBL" id="AFYH01087396">
    <property type="status" value="NOT_ANNOTATED_CDS"/>
    <property type="molecule type" value="Genomic_DNA"/>
</dbReference>